<dbReference type="Proteomes" id="UP000243459">
    <property type="component" value="Chromosome 10"/>
</dbReference>
<reference evidence="3" key="1">
    <citation type="journal article" date="2017" name="Nat. Commun.">
        <title>The asparagus genome sheds light on the origin and evolution of a young Y chromosome.</title>
        <authorList>
            <person name="Harkess A."/>
            <person name="Zhou J."/>
            <person name="Xu C."/>
            <person name="Bowers J.E."/>
            <person name="Van der Hulst R."/>
            <person name="Ayyampalayam S."/>
            <person name="Mercati F."/>
            <person name="Riccardi P."/>
            <person name="McKain M.R."/>
            <person name="Kakrana A."/>
            <person name="Tang H."/>
            <person name="Ray J."/>
            <person name="Groenendijk J."/>
            <person name="Arikit S."/>
            <person name="Mathioni S.M."/>
            <person name="Nakano M."/>
            <person name="Shan H."/>
            <person name="Telgmann-Rauber A."/>
            <person name="Kanno A."/>
            <person name="Yue Z."/>
            <person name="Chen H."/>
            <person name="Li W."/>
            <person name="Chen Y."/>
            <person name="Xu X."/>
            <person name="Zhang Y."/>
            <person name="Luo S."/>
            <person name="Chen H."/>
            <person name="Gao J."/>
            <person name="Mao Z."/>
            <person name="Pires J.C."/>
            <person name="Luo M."/>
            <person name="Kudrna D."/>
            <person name="Wing R.A."/>
            <person name="Meyers B.C."/>
            <person name="Yi K."/>
            <person name="Kong H."/>
            <person name="Lavrijsen P."/>
            <person name="Sunseri F."/>
            <person name="Falavigna A."/>
            <person name="Ye Y."/>
            <person name="Leebens-Mack J.H."/>
            <person name="Chen G."/>
        </authorList>
    </citation>
    <scope>NUCLEOTIDE SEQUENCE [LARGE SCALE GENOMIC DNA]</scope>
    <source>
        <strain evidence="3">cv. DH0086</strain>
    </source>
</reference>
<gene>
    <name evidence="2" type="ORF">A4U43_C10F18530</name>
</gene>
<sequence>MGQGTGPARLRKTAFVYLAVADPGPQVLRWRWRRPTCRQGSEEDGARGRMFGRRPTSSAKRAGAGGEDEGFVLEKMADQASENSGSNTSIVQNVNIDEPRYDPSDPFSLLPPTPTPHLYMNLSHYGPTNHHAPYNYSNSYDFHLHWRIRYQYHTRYQPYYHPPARYLSRHSMEVPPPRGDSNLRISPNLRALRNHVCAWMPMSQRTDQAHIVARARLNIERDERLTNWLDAPYVNEHETSTSEKEWKEEAKENDEEKLDLTLHL</sequence>
<keyword evidence="3" id="KW-1185">Reference proteome</keyword>
<feature type="region of interest" description="Disordered" evidence="1">
    <location>
        <begin position="239"/>
        <end position="264"/>
    </location>
</feature>
<dbReference type="EMBL" id="CM007390">
    <property type="protein sequence ID" value="ONK57288.1"/>
    <property type="molecule type" value="Genomic_DNA"/>
</dbReference>
<feature type="region of interest" description="Disordered" evidence="1">
    <location>
        <begin position="37"/>
        <end position="69"/>
    </location>
</feature>
<evidence type="ECO:0000313" key="2">
    <source>
        <dbReference type="EMBL" id="ONK57288.1"/>
    </source>
</evidence>
<organism evidence="2 3">
    <name type="scientific">Asparagus officinalis</name>
    <name type="common">Garden asparagus</name>
    <dbReference type="NCBI Taxonomy" id="4686"/>
    <lineage>
        <taxon>Eukaryota</taxon>
        <taxon>Viridiplantae</taxon>
        <taxon>Streptophyta</taxon>
        <taxon>Embryophyta</taxon>
        <taxon>Tracheophyta</taxon>
        <taxon>Spermatophyta</taxon>
        <taxon>Magnoliopsida</taxon>
        <taxon>Liliopsida</taxon>
        <taxon>Asparagales</taxon>
        <taxon>Asparagaceae</taxon>
        <taxon>Asparagoideae</taxon>
        <taxon>Asparagus</taxon>
    </lineage>
</organism>
<proteinExistence type="predicted"/>
<protein>
    <submittedName>
        <fullName evidence="2">Uncharacterized protein</fullName>
    </submittedName>
</protein>
<evidence type="ECO:0000256" key="1">
    <source>
        <dbReference type="SAM" id="MobiDB-lite"/>
    </source>
</evidence>
<dbReference type="Gramene" id="ONK57288">
    <property type="protein sequence ID" value="ONK57288"/>
    <property type="gene ID" value="A4U43_C10F18530"/>
</dbReference>
<feature type="compositionally biased region" description="Basic and acidic residues" evidence="1">
    <location>
        <begin position="239"/>
        <end position="250"/>
    </location>
</feature>
<dbReference type="AlphaFoldDB" id="A0A5P1E439"/>
<accession>A0A5P1E439</accession>
<name>A0A5P1E439_ASPOF</name>
<evidence type="ECO:0000313" key="3">
    <source>
        <dbReference type="Proteomes" id="UP000243459"/>
    </source>
</evidence>